<dbReference type="EMBL" id="JBHTBR010000004">
    <property type="protein sequence ID" value="MFC7291409.1"/>
    <property type="molecule type" value="Genomic_DNA"/>
</dbReference>
<dbReference type="InterPro" id="IPR000700">
    <property type="entry name" value="PAS-assoc_C"/>
</dbReference>
<dbReference type="CDD" id="cd00075">
    <property type="entry name" value="HATPase"/>
    <property type="match status" value="1"/>
</dbReference>
<dbReference type="InterPro" id="IPR003661">
    <property type="entry name" value="HisK_dim/P_dom"/>
</dbReference>
<dbReference type="InterPro" id="IPR036890">
    <property type="entry name" value="HATPase_C_sf"/>
</dbReference>
<dbReference type="GO" id="GO:0005524">
    <property type="term" value="F:ATP binding"/>
    <property type="evidence" value="ECO:0007669"/>
    <property type="project" value="UniProtKB-KW"/>
</dbReference>
<dbReference type="Gene3D" id="3.30.565.10">
    <property type="entry name" value="Histidine kinase-like ATPase, C-terminal domain"/>
    <property type="match status" value="1"/>
</dbReference>
<dbReference type="CDD" id="cd00130">
    <property type="entry name" value="PAS"/>
    <property type="match status" value="2"/>
</dbReference>
<keyword evidence="8" id="KW-0067">ATP-binding</keyword>
<dbReference type="PANTHER" id="PTHR43304">
    <property type="entry name" value="PHYTOCHROME-LIKE PROTEIN CPH1"/>
    <property type="match status" value="1"/>
</dbReference>
<evidence type="ECO:0000256" key="2">
    <source>
        <dbReference type="ARBA" id="ARBA00012438"/>
    </source>
</evidence>
<accession>A0ABW2IKD7</accession>
<keyword evidence="9" id="KW-1185">Reference proteome</keyword>
<evidence type="ECO:0000259" key="6">
    <source>
        <dbReference type="PROSITE" id="PS50109"/>
    </source>
</evidence>
<evidence type="ECO:0000256" key="1">
    <source>
        <dbReference type="ARBA" id="ARBA00000085"/>
    </source>
</evidence>
<dbReference type="InterPro" id="IPR003594">
    <property type="entry name" value="HATPase_dom"/>
</dbReference>
<name>A0ABW2IKD7_9PROT</name>
<dbReference type="Gene3D" id="3.30.450.20">
    <property type="entry name" value="PAS domain"/>
    <property type="match status" value="2"/>
</dbReference>
<dbReference type="EC" id="2.7.13.3" evidence="2"/>
<dbReference type="InterPro" id="IPR000014">
    <property type="entry name" value="PAS"/>
</dbReference>
<dbReference type="InterPro" id="IPR013656">
    <property type="entry name" value="PAS_4"/>
</dbReference>
<dbReference type="Proteomes" id="UP001596492">
    <property type="component" value="Unassembled WGS sequence"/>
</dbReference>
<evidence type="ECO:0000259" key="7">
    <source>
        <dbReference type="PROSITE" id="PS50113"/>
    </source>
</evidence>
<proteinExistence type="predicted"/>
<dbReference type="InterPro" id="IPR035965">
    <property type="entry name" value="PAS-like_dom_sf"/>
</dbReference>
<evidence type="ECO:0000313" key="8">
    <source>
        <dbReference type="EMBL" id="MFC7291409.1"/>
    </source>
</evidence>
<dbReference type="Pfam" id="PF08447">
    <property type="entry name" value="PAS_3"/>
    <property type="match status" value="1"/>
</dbReference>
<dbReference type="Pfam" id="PF00512">
    <property type="entry name" value="HisKA"/>
    <property type="match status" value="1"/>
</dbReference>
<dbReference type="NCBIfam" id="TIGR00229">
    <property type="entry name" value="sensory_box"/>
    <property type="match status" value="1"/>
</dbReference>
<dbReference type="InterPro" id="IPR036097">
    <property type="entry name" value="HisK_dim/P_sf"/>
</dbReference>
<dbReference type="Pfam" id="PF02518">
    <property type="entry name" value="HATPase_c"/>
    <property type="match status" value="1"/>
</dbReference>
<dbReference type="SMART" id="SM00086">
    <property type="entry name" value="PAC"/>
    <property type="match status" value="1"/>
</dbReference>
<protein>
    <recommendedName>
        <fullName evidence="2">histidine kinase</fullName>
        <ecNumber evidence="2">2.7.13.3</ecNumber>
    </recommendedName>
</protein>
<organism evidence="8 9">
    <name type="scientific">Hirschia litorea</name>
    <dbReference type="NCBI Taxonomy" id="1199156"/>
    <lineage>
        <taxon>Bacteria</taxon>
        <taxon>Pseudomonadati</taxon>
        <taxon>Pseudomonadota</taxon>
        <taxon>Alphaproteobacteria</taxon>
        <taxon>Hyphomonadales</taxon>
        <taxon>Hyphomonadaceae</taxon>
        <taxon>Hirschia</taxon>
    </lineage>
</organism>
<keyword evidence="5" id="KW-0418">Kinase</keyword>
<keyword evidence="4" id="KW-0808">Transferase</keyword>
<dbReference type="SUPFAM" id="SSF47384">
    <property type="entry name" value="Homodimeric domain of signal transducing histidine kinase"/>
    <property type="match status" value="1"/>
</dbReference>
<feature type="domain" description="PAC" evidence="7">
    <location>
        <begin position="96"/>
        <end position="148"/>
    </location>
</feature>
<comment type="caution">
    <text evidence="8">The sequence shown here is derived from an EMBL/GenBank/DDBJ whole genome shotgun (WGS) entry which is preliminary data.</text>
</comment>
<dbReference type="InterPro" id="IPR052162">
    <property type="entry name" value="Sensor_kinase/Photoreceptor"/>
</dbReference>
<reference evidence="9" key="1">
    <citation type="journal article" date="2019" name="Int. J. Syst. Evol. Microbiol.">
        <title>The Global Catalogue of Microorganisms (GCM) 10K type strain sequencing project: providing services to taxonomists for standard genome sequencing and annotation.</title>
        <authorList>
            <consortium name="The Broad Institute Genomics Platform"/>
            <consortium name="The Broad Institute Genome Sequencing Center for Infectious Disease"/>
            <person name="Wu L."/>
            <person name="Ma J."/>
        </authorList>
    </citation>
    <scope>NUCLEOTIDE SEQUENCE [LARGE SCALE GENOMIC DNA]</scope>
    <source>
        <strain evidence="9">CCUG 51308</strain>
    </source>
</reference>
<dbReference type="Gene3D" id="1.10.287.130">
    <property type="match status" value="1"/>
</dbReference>
<gene>
    <name evidence="8" type="ORF">ACFQS8_07270</name>
</gene>
<sequence>MGSQQHYLEKEFHLLTQGENELSGFVENHCLDGIWYWDLNNPEHEWMNAKFWETLGYDPAKQPHLAEAWMDIINPDDLKEAQSNAAKHFEDPDHPYDQIVRYTHREGHTVWIRCRGVAIRDKKGAPIRMLGVHTDVTQLFEQDHQLKVKREEFAQMQSLNQLVLDYTDSGIMCFEAVYDTAGSICDFKWIVVNKAALKMVGRNYSDLMGKNMLDVLPGNKEAGLFDSYKKVVETGEDFTTEIFYPHDNMVEWFRIHAVRSKSDAFSVTFTPITMLKKQQEELEFLNRGLKDFAYAAAHDLQAPLRQCAMFVELFRDELTQNDIKLPEDADSWLDELVSSFSRMRTMVKSLYSLANLESDSIAFEPMQLSEAVEAAKSALSLDILKSEANITYSNLPVLMGANSLMVLLLQNLIANAIKYAGDKAPIVRIESEYLKNQKMHVIRIEDEGLGIPENDAKKIFEPFKRGGLVQEIDGVGMGLTICQRIVQLHKGKLYLDSGYTKGACFVLELPSIE</sequence>
<dbReference type="PROSITE" id="PS50109">
    <property type="entry name" value="HIS_KIN"/>
    <property type="match status" value="1"/>
</dbReference>
<feature type="domain" description="Histidine kinase" evidence="6">
    <location>
        <begin position="295"/>
        <end position="513"/>
    </location>
</feature>
<dbReference type="InterPro" id="IPR005467">
    <property type="entry name" value="His_kinase_dom"/>
</dbReference>
<dbReference type="InterPro" id="IPR004358">
    <property type="entry name" value="Sig_transdc_His_kin-like_C"/>
</dbReference>
<dbReference type="CDD" id="cd00082">
    <property type="entry name" value="HisKA"/>
    <property type="match status" value="1"/>
</dbReference>
<keyword evidence="8" id="KW-0547">Nucleotide-binding</keyword>
<evidence type="ECO:0000256" key="4">
    <source>
        <dbReference type="ARBA" id="ARBA00022679"/>
    </source>
</evidence>
<dbReference type="InterPro" id="IPR013655">
    <property type="entry name" value="PAS_fold_3"/>
</dbReference>
<dbReference type="SMART" id="SM00387">
    <property type="entry name" value="HATPase_c"/>
    <property type="match status" value="1"/>
</dbReference>
<dbReference type="InterPro" id="IPR001610">
    <property type="entry name" value="PAC"/>
</dbReference>
<evidence type="ECO:0000256" key="5">
    <source>
        <dbReference type="ARBA" id="ARBA00022777"/>
    </source>
</evidence>
<evidence type="ECO:0000313" key="9">
    <source>
        <dbReference type="Proteomes" id="UP001596492"/>
    </source>
</evidence>
<comment type="catalytic activity">
    <reaction evidence="1">
        <text>ATP + protein L-histidine = ADP + protein N-phospho-L-histidine.</text>
        <dbReference type="EC" id="2.7.13.3"/>
    </reaction>
</comment>
<dbReference type="PANTHER" id="PTHR43304:SF1">
    <property type="entry name" value="PAC DOMAIN-CONTAINING PROTEIN"/>
    <property type="match status" value="1"/>
</dbReference>
<dbReference type="PRINTS" id="PR00344">
    <property type="entry name" value="BCTRLSENSOR"/>
</dbReference>
<dbReference type="PROSITE" id="PS50113">
    <property type="entry name" value="PAC"/>
    <property type="match status" value="1"/>
</dbReference>
<dbReference type="SUPFAM" id="SSF55874">
    <property type="entry name" value="ATPase domain of HSP90 chaperone/DNA topoisomerase II/histidine kinase"/>
    <property type="match status" value="1"/>
</dbReference>
<keyword evidence="3" id="KW-0597">Phosphoprotein</keyword>
<dbReference type="Pfam" id="PF08448">
    <property type="entry name" value="PAS_4"/>
    <property type="match status" value="1"/>
</dbReference>
<evidence type="ECO:0000256" key="3">
    <source>
        <dbReference type="ARBA" id="ARBA00022553"/>
    </source>
</evidence>
<dbReference type="RefSeq" id="WP_382166638.1">
    <property type="nucleotide sequence ID" value="NZ_JBHTBR010000004.1"/>
</dbReference>
<dbReference type="SUPFAM" id="SSF55785">
    <property type="entry name" value="PYP-like sensor domain (PAS domain)"/>
    <property type="match status" value="2"/>
</dbReference>